<accession>A0A934N7R0</accession>
<feature type="modified residue" description="4-aspartylphosphate" evidence="1">
    <location>
        <position position="64"/>
    </location>
</feature>
<dbReference type="Proteomes" id="UP000628710">
    <property type="component" value="Unassembled WGS sequence"/>
</dbReference>
<name>A0A934N7R0_9GAMM</name>
<evidence type="ECO:0000259" key="2">
    <source>
        <dbReference type="PROSITE" id="PS50110"/>
    </source>
</evidence>
<dbReference type="Pfam" id="PF00072">
    <property type="entry name" value="Response_reg"/>
    <property type="match status" value="1"/>
</dbReference>
<dbReference type="GO" id="GO:0000160">
    <property type="term" value="P:phosphorelay signal transduction system"/>
    <property type="evidence" value="ECO:0007669"/>
    <property type="project" value="InterPro"/>
</dbReference>
<sequence>MIKNLTVLLVEDDDVAAESVMRSLKKAAPDIGLIWAENGQIAIDILNHQHPDKVLRAPYLVLLDLNMPVMNGFEFLEAVRNDNKLKNTVIFILSTSNEDNDRSRAYHNNVAGYMVKSAVGPQFAKLASLLNTYRNAVELTN</sequence>
<dbReference type="PROSITE" id="PS50110">
    <property type="entry name" value="RESPONSE_REGULATORY"/>
    <property type="match status" value="1"/>
</dbReference>
<feature type="domain" description="Response regulatory" evidence="2">
    <location>
        <begin position="6"/>
        <end position="131"/>
    </location>
</feature>
<reference evidence="3" key="1">
    <citation type="submission" date="2020-12" db="EMBL/GenBank/DDBJ databases">
        <title>Marinomonas arctica sp. nov., a psychrotolerant bacterium isolated from the Arctic.</title>
        <authorList>
            <person name="Zhang Y."/>
        </authorList>
    </citation>
    <scope>NUCLEOTIDE SEQUENCE</scope>
    <source>
        <strain evidence="3">C1424</strain>
    </source>
</reference>
<dbReference type="PANTHER" id="PTHR44520:SF2">
    <property type="entry name" value="RESPONSE REGULATOR RCP1"/>
    <property type="match status" value="1"/>
</dbReference>
<keyword evidence="4" id="KW-1185">Reference proteome</keyword>
<dbReference type="InterPro" id="IPR052893">
    <property type="entry name" value="TCS_response_regulator"/>
</dbReference>
<organism evidence="3 4">
    <name type="scientific">Marinomonas transparens</name>
    <dbReference type="NCBI Taxonomy" id="2795388"/>
    <lineage>
        <taxon>Bacteria</taxon>
        <taxon>Pseudomonadati</taxon>
        <taxon>Pseudomonadota</taxon>
        <taxon>Gammaproteobacteria</taxon>
        <taxon>Oceanospirillales</taxon>
        <taxon>Oceanospirillaceae</taxon>
        <taxon>Marinomonas</taxon>
    </lineage>
</organism>
<gene>
    <name evidence="3" type="ORF">I8J31_16710</name>
</gene>
<comment type="caution">
    <text evidence="3">The sequence shown here is derived from an EMBL/GenBank/DDBJ whole genome shotgun (WGS) entry which is preliminary data.</text>
</comment>
<dbReference type="RefSeq" id="WP_199469725.1">
    <property type="nucleotide sequence ID" value="NZ_JAEMNX010000023.1"/>
</dbReference>
<dbReference type="CDD" id="cd17557">
    <property type="entry name" value="REC_Rcp-like"/>
    <property type="match status" value="1"/>
</dbReference>
<keyword evidence="1" id="KW-0597">Phosphoprotein</keyword>
<protein>
    <submittedName>
        <fullName evidence="3">Response regulator</fullName>
    </submittedName>
</protein>
<dbReference type="SMART" id="SM00448">
    <property type="entry name" value="REC"/>
    <property type="match status" value="1"/>
</dbReference>
<dbReference type="PANTHER" id="PTHR44520">
    <property type="entry name" value="RESPONSE REGULATOR RCP1-RELATED"/>
    <property type="match status" value="1"/>
</dbReference>
<proteinExistence type="predicted"/>
<dbReference type="EMBL" id="JAEMNX010000023">
    <property type="protein sequence ID" value="MBJ7539321.1"/>
    <property type="molecule type" value="Genomic_DNA"/>
</dbReference>
<dbReference type="SUPFAM" id="SSF52172">
    <property type="entry name" value="CheY-like"/>
    <property type="match status" value="1"/>
</dbReference>
<evidence type="ECO:0000313" key="3">
    <source>
        <dbReference type="EMBL" id="MBJ7539321.1"/>
    </source>
</evidence>
<dbReference type="InterPro" id="IPR011006">
    <property type="entry name" value="CheY-like_superfamily"/>
</dbReference>
<dbReference type="Gene3D" id="3.40.50.2300">
    <property type="match status" value="1"/>
</dbReference>
<evidence type="ECO:0000256" key="1">
    <source>
        <dbReference type="PROSITE-ProRule" id="PRU00169"/>
    </source>
</evidence>
<dbReference type="AlphaFoldDB" id="A0A934N7R0"/>
<evidence type="ECO:0000313" key="4">
    <source>
        <dbReference type="Proteomes" id="UP000628710"/>
    </source>
</evidence>
<dbReference type="InterPro" id="IPR001789">
    <property type="entry name" value="Sig_transdc_resp-reg_receiver"/>
</dbReference>